<evidence type="ECO:0000259" key="2">
    <source>
        <dbReference type="Pfam" id="PF01827"/>
    </source>
</evidence>
<accession>A0AAE9FDM7</accession>
<dbReference type="EMBL" id="CP092625">
    <property type="protein sequence ID" value="UMM39822.1"/>
    <property type="molecule type" value="Genomic_DNA"/>
</dbReference>
<evidence type="ECO:0000313" key="3">
    <source>
        <dbReference type="EMBL" id="UMM39822.1"/>
    </source>
</evidence>
<dbReference type="Pfam" id="PF01827">
    <property type="entry name" value="FTH"/>
    <property type="match status" value="1"/>
</dbReference>
<gene>
    <name evidence="3" type="ORF">L5515_016710</name>
    <name evidence="4" type="ORF">L5515_016711</name>
</gene>
<name>A0AAE9FDM7_CAEBR</name>
<keyword evidence="5" id="KW-1185">Reference proteome</keyword>
<evidence type="ECO:0000313" key="4">
    <source>
        <dbReference type="EMBL" id="UMM39823.1"/>
    </source>
</evidence>
<protein>
    <recommendedName>
        <fullName evidence="2">DUF38 domain-containing protein</fullName>
    </recommendedName>
</protein>
<dbReference type="EMBL" id="CP092625">
    <property type="protein sequence ID" value="UMM39823.1"/>
    <property type="molecule type" value="Genomic_DNA"/>
</dbReference>
<reference evidence="3 5" key="1">
    <citation type="submission" date="2022-04" db="EMBL/GenBank/DDBJ databases">
        <title>Chromosome-level reference genomes for two strains of Caenorhabditis briggsae: an improved platform for comparative genomics.</title>
        <authorList>
            <person name="Stevens L."/>
            <person name="Andersen E."/>
        </authorList>
    </citation>
    <scope>NUCLEOTIDE SEQUENCE [LARGE SCALE GENOMIC DNA]</scope>
    <source>
        <strain evidence="3">VX34</strain>
        <tissue evidence="3">Whole-organism</tissue>
    </source>
</reference>
<evidence type="ECO:0000256" key="1">
    <source>
        <dbReference type="SAM" id="MobiDB-lite"/>
    </source>
</evidence>
<proteinExistence type="predicted"/>
<organism evidence="3 5">
    <name type="scientific">Caenorhabditis briggsae</name>
    <dbReference type="NCBI Taxonomy" id="6238"/>
    <lineage>
        <taxon>Eukaryota</taxon>
        <taxon>Metazoa</taxon>
        <taxon>Ecdysozoa</taxon>
        <taxon>Nematoda</taxon>
        <taxon>Chromadorea</taxon>
        <taxon>Rhabditida</taxon>
        <taxon>Rhabditina</taxon>
        <taxon>Rhabditomorpha</taxon>
        <taxon>Rhabditoidea</taxon>
        <taxon>Rhabditidae</taxon>
        <taxon>Peloderinae</taxon>
        <taxon>Caenorhabditis</taxon>
    </lineage>
</organism>
<dbReference type="InterPro" id="IPR002900">
    <property type="entry name" value="DUF38/FTH_CAE_spp"/>
</dbReference>
<sequence>MTDPIHDQLHLVLPPNQGPEQNARQPPKLNEIADEALKVICQYLTVSDMKALRQTDHRLKDYVDKNHVLLSRVRTRAGYTWRDMEVYNPKLNFIGFYRYSFIASENQAPYETSGNEKIFYNNIVPTKEKMASVFSSFLVNEILKKNTKVRLLDMHAEASDNLLFYEELSKYKNHRKLQIEKIDVELHEASHAKILLDVIQPGILTSLVIQNVYDMKIFDGTTLSSHLPYLKKLETMGVEFSMAISEFSHIGTVQVVVSRITEKDMGEYRSNLLEASNFSRHEFRVRNDRHLSKPSMIPYQFTLDDWIPEGRFSISNGSAVDFKIYEDRIIFEKFTPTVPDV</sequence>
<dbReference type="AlphaFoldDB" id="A0AAE9FDM7"/>
<evidence type="ECO:0000313" key="5">
    <source>
        <dbReference type="Proteomes" id="UP000829354"/>
    </source>
</evidence>
<feature type="region of interest" description="Disordered" evidence="1">
    <location>
        <begin position="1"/>
        <end position="26"/>
    </location>
</feature>
<feature type="domain" description="DUF38" evidence="2">
    <location>
        <begin position="171"/>
        <end position="287"/>
    </location>
</feature>
<dbReference type="Proteomes" id="UP000829354">
    <property type="component" value="Chromosome X"/>
</dbReference>